<keyword evidence="6" id="KW-0169">Cobalamin biosynthesis</keyword>
<comment type="caution">
    <text evidence="8">The sequence shown here is derived from an EMBL/GenBank/DDBJ whole genome shotgun (WGS) entry which is preliminary data.</text>
</comment>
<dbReference type="GO" id="GO:0005524">
    <property type="term" value="F:ATP binding"/>
    <property type="evidence" value="ECO:0007669"/>
    <property type="project" value="UniProtKB-UniRule"/>
</dbReference>
<proteinExistence type="inferred from homology"/>
<organism evidence="8 9">
    <name type="scientific">Candidatus Bacteroides pullicola</name>
    <dbReference type="NCBI Taxonomy" id="2838475"/>
    <lineage>
        <taxon>Bacteria</taxon>
        <taxon>Pseudomonadati</taxon>
        <taxon>Bacteroidota</taxon>
        <taxon>Bacteroidia</taxon>
        <taxon>Bacteroidales</taxon>
        <taxon>Bacteroidaceae</taxon>
        <taxon>Bacteroides</taxon>
    </lineage>
</organism>
<comment type="catalytic activity">
    <reaction evidence="6">
        <text>2 cob(II)alamin + reduced [electron-transfer flavoprotein] + 2 ATP = 2 adenosylcob(III)alamin + 2 triphosphate + oxidized [electron-transfer flavoprotein] + 3 H(+)</text>
        <dbReference type="Rhea" id="RHEA:28671"/>
        <dbReference type="Rhea" id="RHEA-COMP:10685"/>
        <dbReference type="Rhea" id="RHEA-COMP:10686"/>
        <dbReference type="ChEBI" id="CHEBI:15378"/>
        <dbReference type="ChEBI" id="CHEBI:16304"/>
        <dbReference type="ChEBI" id="CHEBI:18036"/>
        <dbReference type="ChEBI" id="CHEBI:18408"/>
        <dbReference type="ChEBI" id="CHEBI:30616"/>
        <dbReference type="ChEBI" id="CHEBI:57692"/>
        <dbReference type="ChEBI" id="CHEBI:58307"/>
        <dbReference type="EC" id="2.5.1.17"/>
    </reaction>
</comment>
<evidence type="ECO:0000256" key="5">
    <source>
        <dbReference type="ARBA" id="ARBA00022840"/>
    </source>
</evidence>
<dbReference type="EC" id="2.5.1.17" evidence="6"/>
<evidence type="ECO:0000256" key="4">
    <source>
        <dbReference type="ARBA" id="ARBA00022741"/>
    </source>
</evidence>
<reference evidence="8" key="2">
    <citation type="submission" date="2021-04" db="EMBL/GenBank/DDBJ databases">
        <authorList>
            <person name="Gilroy R."/>
        </authorList>
    </citation>
    <scope>NUCLEOTIDE SEQUENCE</scope>
    <source>
        <strain evidence="8">Gambia2-208</strain>
    </source>
</reference>
<dbReference type="FunFam" id="1.20.1200.10:FF:000001">
    <property type="entry name" value="Cob(I)yrinic acid a,c-diamide adenosyltransferase"/>
    <property type="match status" value="1"/>
</dbReference>
<dbReference type="SUPFAM" id="SSF89028">
    <property type="entry name" value="Cobalamin adenosyltransferase-like"/>
    <property type="match status" value="1"/>
</dbReference>
<evidence type="ECO:0000256" key="2">
    <source>
        <dbReference type="ARBA" id="ARBA00011233"/>
    </source>
</evidence>
<comment type="subunit">
    <text evidence="2">Homotrimer.</text>
</comment>
<dbReference type="GO" id="GO:0009236">
    <property type="term" value="P:cobalamin biosynthetic process"/>
    <property type="evidence" value="ECO:0007669"/>
    <property type="project" value="UniProtKB-UniRule"/>
</dbReference>
<feature type="domain" description="Cobalamin adenosyltransferase-like" evidence="7">
    <location>
        <begin position="6"/>
        <end position="170"/>
    </location>
</feature>
<dbReference type="Gene3D" id="1.20.1200.10">
    <property type="entry name" value="Cobalamin adenosyltransferase-like"/>
    <property type="match status" value="1"/>
</dbReference>
<dbReference type="PANTHER" id="PTHR12213">
    <property type="entry name" value="CORRINOID ADENOSYLTRANSFERASE"/>
    <property type="match status" value="1"/>
</dbReference>
<keyword evidence="4 6" id="KW-0547">Nucleotide-binding</keyword>
<protein>
    <recommendedName>
        <fullName evidence="6">Corrinoid adenosyltransferase</fullName>
        <ecNumber evidence="6">2.5.1.17</ecNumber>
    </recommendedName>
    <alternativeName>
        <fullName evidence="6">Cob(II)alamin adenosyltransferase</fullName>
    </alternativeName>
    <alternativeName>
        <fullName evidence="6">Cob(II)yrinic acid a,c-diamide adenosyltransferase</fullName>
    </alternativeName>
    <alternativeName>
        <fullName evidence="6">Cobinamide/cobalamin adenosyltransferase</fullName>
    </alternativeName>
</protein>
<dbReference type="InterPro" id="IPR036451">
    <property type="entry name" value="CblAdoTrfase-like_sf"/>
</dbReference>
<reference evidence="8" key="1">
    <citation type="journal article" date="2021" name="PeerJ">
        <title>Extensive microbial diversity within the chicken gut microbiome revealed by metagenomics and culture.</title>
        <authorList>
            <person name="Gilroy R."/>
            <person name="Ravi A."/>
            <person name="Getino M."/>
            <person name="Pursley I."/>
            <person name="Horton D.L."/>
            <person name="Alikhan N.F."/>
            <person name="Baker D."/>
            <person name="Gharbi K."/>
            <person name="Hall N."/>
            <person name="Watson M."/>
            <person name="Adriaenssens E.M."/>
            <person name="Foster-Nyarko E."/>
            <person name="Jarju S."/>
            <person name="Secka A."/>
            <person name="Antonio M."/>
            <person name="Oren A."/>
            <person name="Chaudhuri R.R."/>
            <person name="La Ragione R."/>
            <person name="Hildebrand F."/>
            <person name="Pallen M.J."/>
        </authorList>
    </citation>
    <scope>NUCLEOTIDE SEQUENCE</scope>
    <source>
        <strain evidence="8">Gambia2-208</strain>
    </source>
</reference>
<dbReference type="EMBL" id="DXCV01000036">
    <property type="protein sequence ID" value="HIY88070.1"/>
    <property type="molecule type" value="Genomic_DNA"/>
</dbReference>
<comment type="similarity">
    <text evidence="1 6">Belongs to the Cob(I)alamin adenosyltransferase family.</text>
</comment>
<evidence type="ECO:0000313" key="8">
    <source>
        <dbReference type="EMBL" id="HIY88070.1"/>
    </source>
</evidence>
<dbReference type="InterPro" id="IPR016030">
    <property type="entry name" value="CblAdoTrfase-like"/>
</dbReference>
<evidence type="ECO:0000256" key="1">
    <source>
        <dbReference type="ARBA" id="ARBA00007487"/>
    </source>
</evidence>
<evidence type="ECO:0000256" key="3">
    <source>
        <dbReference type="ARBA" id="ARBA00022679"/>
    </source>
</evidence>
<dbReference type="AlphaFoldDB" id="A0A9D1ZH52"/>
<dbReference type="InterPro" id="IPR029499">
    <property type="entry name" value="PduO-typ"/>
</dbReference>
<accession>A0A9D1ZH52</accession>
<evidence type="ECO:0000259" key="7">
    <source>
        <dbReference type="Pfam" id="PF01923"/>
    </source>
</evidence>
<name>A0A9D1ZH52_9BACE</name>
<keyword evidence="5 6" id="KW-0067">ATP-binding</keyword>
<dbReference type="GO" id="GO:0008817">
    <property type="term" value="F:corrinoid adenosyltransferase activity"/>
    <property type="evidence" value="ECO:0007669"/>
    <property type="project" value="UniProtKB-UniRule"/>
</dbReference>
<sequence>MKKSVLYTRTGDAGTTSLVGGTRVSKTHVRLEAYGTVDELNANLGLLVTYLTDEQDACFVRHVQDTLFAVGSCLATDCSQTPLREASIITPAQVEAMEHEIDRLDSLLPRLTAFVLPGGSRGAALCHVCRTVCRRAERRILTLAAETEIAPDLLAYVNRLSDYLFVLSRKINKDEKKDEIFWRNGCK</sequence>
<dbReference type="Pfam" id="PF01923">
    <property type="entry name" value="Cob_adeno_trans"/>
    <property type="match status" value="1"/>
</dbReference>
<evidence type="ECO:0000256" key="6">
    <source>
        <dbReference type="RuleBase" id="RU366026"/>
    </source>
</evidence>
<comment type="pathway">
    <text evidence="6">Cofactor biosynthesis; adenosylcobalamin biosynthesis; adenosylcobalamin from cob(II)yrinate a,c-diamide: step 2/7.</text>
</comment>
<comment type="catalytic activity">
    <reaction evidence="6">
        <text>2 cob(II)yrinate a,c diamide + reduced [electron-transfer flavoprotein] + 2 ATP = 2 adenosylcob(III)yrinate a,c-diamide + 2 triphosphate + oxidized [electron-transfer flavoprotein] + 3 H(+)</text>
        <dbReference type="Rhea" id="RHEA:11528"/>
        <dbReference type="Rhea" id="RHEA-COMP:10685"/>
        <dbReference type="Rhea" id="RHEA-COMP:10686"/>
        <dbReference type="ChEBI" id="CHEBI:15378"/>
        <dbReference type="ChEBI" id="CHEBI:18036"/>
        <dbReference type="ChEBI" id="CHEBI:30616"/>
        <dbReference type="ChEBI" id="CHEBI:57692"/>
        <dbReference type="ChEBI" id="CHEBI:58307"/>
        <dbReference type="ChEBI" id="CHEBI:58503"/>
        <dbReference type="ChEBI" id="CHEBI:58537"/>
        <dbReference type="EC" id="2.5.1.17"/>
    </reaction>
</comment>
<dbReference type="PANTHER" id="PTHR12213:SF0">
    <property type="entry name" value="CORRINOID ADENOSYLTRANSFERASE MMAB"/>
    <property type="match status" value="1"/>
</dbReference>
<keyword evidence="3 6" id="KW-0808">Transferase</keyword>
<dbReference type="Proteomes" id="UP000886851">
    <property type="component" value="Unassembled WGS sequence"/>
</dbReference>
<dbReference type="NCBIfam" id="TIGR00636">
    <property type="entry name" value="PduO_Nterm"/>
    <property type="match status" value="1"/>
</dbReference>
<gene>
    <name evidence="8" type="ORF">H9824_05135</name>
</gene>
<evidence type="ECO:0000313" key="9">
    <source>
        <dbReference type="Proteomes" id="UP000886851"/>
    </source>
</evidence>